<dbReference type="InterPro" id="IPR025476">
    <property type="entry name" value="Helitron_helicase-like"/>
</dbReference>
<protein>
    <recommendedName>
        <fullName evidence="3">Helitron helicase-like domain-containing protein</fullName>
    </recommendedName>
</protein>
<feature type="domain" description="Helitron helicase-like" evidence="3">
    <location>
        <begin position="57"/>
        <end position="116"/>
    </location>
</feature>
<feature type="region of interest" description="Disordered" evidence="2">
    <location>
        <begin position="538"/>
        <end position="664"/>
    </location>
</feature>
<feature type="compositionally biased region" description="Basic and acidic residues" evidence="2">
    <location>
        <begin position="652"/>
        <end position="664"/>
    </location>
</feature>
<gene>
    <name evidence="4" type="ORF">Tci_064382</name>
</gene>
<dbReference type="Pfam" id="PF14214">
    <property type="entry name" value="Helitron_like_N"/>
    <property type="match status" value="1"/>
</dbReference>
<dbReference type="AlphaFoldDB" id="A0A6L2P6C8"/>
<evidence type="ECO:0000256" key="1">
    <source>
        <dbReference type="SAM" id="Coils"/>
    </source>
</evidence>
<accession>A0A6L2P6C8</accession>
<evidence type="ECO:0000313" key="4">
    <source>
        <dbReference type="EMBL" id="GEU92404.1"/>
    </source>
</evidence>
<reference evidence="4" key="1">
    <citation type="journal article" date="2019" name="Sci. Rep.">
        <title>Draft genome of Tanacetum cinerariifolium, the natural source of mosquito coil.</title>
        <authorList>
            <person name="Yamashiro T."/>
            <person name="Shiraishi A."/>
            <person name="Satake H."/>
            <person name="Nakayama K."/>
        </authorList>
    </citation>
    <scope>NUCLEOTIDE SEQUENCE</scope>
</reference>
<evidence type="ECO:0000259" key="3">
    <source>
        <dbReference type="Pfam" id="PF14214"/>
    </source>
</evidence>
<proteinExistence type="predicted"/>
<feature type="compositionally biased region" description="Polar residues" evidence="2">
    <location>
        <begin position="607"/>
        <end position="627"/>
    </location>
</feature>
<feature type="coiled-coil region" evidence="1">
    <location>
        <begin position="295"/>
        <end position="423"/>
    </location>
</feature>
<organism evidence="4">
    <name type="scientific">Tanacetum cinerariifolium</name>
    <name type="common">Dalmatian daisy</name>
    <name type="synonym">Chrysanthemum cinerariifolium</name>
    <dbReference type="NCBI Taxonomy" id="118510"/>
    <lineage>
        <taxon>Eukaryota</taxon>
        <taxon>Viridiplantae</taxon>
        <taxon>Streptophyta</taxon>
        <taxon>Embryophyta</taxon>
        <taxon>Tracheophyta</taxon>
        <taxon>Spermatophyta</taxon>
        <taxon>Magnoliopsida</taxon>
        <taxon>eudicotyledons</taxon>
        <taxon>Gunneridae</taxon>
        <taxon>Pentapetalae</taxon>
        <taxon>asterids</taxon>
        <taxon>campanulids</taxon>
        <taxon>Asterales</taxon>
        <taxon>Asteraceae</taxon>
        <taxon>Asteroideae</taxon>
        <taxon>Anthemideae</taxon>
        <taxon>Anthemidinae</taxon>
        <taxon>Tanacetum</taxon>
    </lineage>
</organism>
<feature type="compositionally biased region" description="Basic and acidic residues" evidence="2">
    <location>
        <begin position="565"/>
        <end position="580"/>
    </location>
</feature>
<dbReference type="EMBL" id="BKCJ010010621">
    <property type="protein sequence ID" value="GEU92404.1"/>
    <property type="molecule type" value="Genomic_DNA"/>
</dbReference>
<sequence length="664" mass="76722">MNGGSSNNPTESVELLWYEVGTYNYRRIRERTIYLYNKRPKLSSNWFRTSGERSSTKRHNNDTTLLKGGRLFQQYLVDAYTTIEEQRLKWTRNNQDTLRMDLYHYLYDAVTRGDTSETGCYNDNLALMLSAESDEVIRLEKESRSKLSDLIRPFDYAKLNSLYDLFVPQREKSSEQCFFSERSRVSHITVQKEKKSFNKQPTFLEKRLNESISLGKKCKSYLELVNVMIPATTIANGVEMCKKSITKSTYFGYLDPFIKNTIEQNFSFKIERVLTGLNQFQRCLKEEMVADLRYFNSLESEVDSLRSQLETQKTQSSNEIDRLLREYYYADHMNAILGVYTKLDEVTNLQCDYLELLQKYECLETELSKSKMMSKSFESVQKHAINLELELQQCKEKDLKAQLQDKSIVISELKKLIEKLKGKSVDTKVTNLEKDVSEIKQVDQYAQALSFIPGIVDRYIDNNLGEAIHKAIQSHNVEFSDFATPVIERNITESLKDGVIAKYSSQPKSTYEGTASLSVKSYNTDKDLFDTYGEVFSLKRGHGDKDKDQDPSAGSERGTKRRKSSKEAESSKDPRSKEGKSSSSSKGTSRSRHKSSGKSAHADEPSHTVNDSEVCQNQEFDTRNNNEQPDDEDAPKNDWFKKPKRPLTPNHNWDKRQRVDFRPP</sequence>
<comment type="caution">
    <text evidence="4">The sequence shown here is derived from an EMBL/GenBank/DDBJ whole genome shotgun (WGS) entry which is preliminary data.</text>
</comment>
<evidence type="ECO:0000256" key="2">
    <source>
        <dbReference type="SAM" id="MobiDB-lite"/>
    </source>
</evidence>
<feature type="compositionally biased region" description="Basic and acidic residues" evidence="2">
    <location>
        <begin position="541"/>
        <end position="550"/>
    </location>
</feature>
<keyword evidence="1" id="KW-0175">Coiled coil</keyword>
<name>A0A6L2P6C8_TANCI</name>